<dbReference type="GO" id="GO:0016491">
    <property type="term" value="F:oxidoreductase activity"/>
    <property type="evidence" value="ECO:0007669"/>
    <property type="project" value="UniProtKB-KW"/>
</dbReference>
<dbReference type="SUPFAM" id="SSF51430">
    <property type="entry name" value="NAD(P)-linked oxidoreductase"/>
    <property type="match status" value="1"/>
</dbReference>
<dbReference type="InterPro" id="IPR050523">
    <property type="entry name" value="AKR_Detox_Biosynth"/>
</dbReference>
<dbReference type="RefSeq" id="WP_198883802.1">
    <property type="nucleotide sequence ID" value="NZ_JAEKJA010000021.1"/>
</dbReference>
<dbReference type="PRINTS" id="PR00069">
    <property type="entry name" value="ALDKETRDTASE"/>
</dbReference>
<name>A0A934MN62_9HYPH</name>
<evidence type="ECO:0000313" key="4">
    <source>
        <dbReference type="Proteomes" id="UP000609531"/>
    </source>
</evidence>
<dbReference type="EMBL" id="JAEKJA010000021">
    <property type="protein sequence ID" value="MBJ3777899.1"/>
    <property type="molecule type" value="Genomic_DNA"/>
</dbReference>
<sequence>MSATTRLGRSGLTVSRLCLGTMTFGARTDETEAARIYARAREAGINFIDTADNYNGGRSEEVTGRVIGADRDNVVLASKVATPSSGDPNHRGLSRSWIMQQVPRSLKRLGTDRLDVLYLHKEDPNTPLEETVRTLEDLVRGGLVRHIGVSNHKAWRVAELVRYCDEANITRPVVCQPYYHALNRVIEVELLPACDAFGISVFPYSPLARGVLSGKYAGDQLPADSRAAVSDARIMETEFNPLTIAAANKVVERARGLGIDPPAYAIAFVLANPMVAGAVVGPRTVEQLESYLGATDVAWSADDEAAIDALVSPGFHAVPNFVDPQYPIEGRPMG</sequence>
<gene>
    <name evidence="3" type="ORF">JCR33_19505</name>
</gene>
<accession>A0A934MN62</accession>
<protein>
    <submittedName>
        <fullName evidence="3">Aldo/keto reductase</fullName>
    </submittedName>
</protein>
<dbReference type="GO" id="GO:0005829">
    <property type="term" value="C:cytosol"/>
    <property type="evidence" value="ECO:0007669"/>
    <property type="project" value="UniProtKB-ARBA"/>
</dbReference>
<proteinExistence type="predicted"/>
<dbReference type="PANTHER" id="PTHR43364:SF4">
    <property type="entry name" value="NAD(P)-LINKED OXIDOREDUCTASE SUPERFAMILY PROTEIN"/>
    <property type="match status" value="1"/>
</dbReference>
<reference evidence="3" key="1">
    <citation type="submission" date="2020-12" db="EMBL/GenBank/DDBJ databases">
        <title>Bacterial taxonomy.</title>
        <authorList>
            <person name="Pan X."/>
        </authorList>
    </citation>
    <scope>NUCLEOTIDE SEQUENCE</scope>
    <source>
        <strain evidence="3">B2012</strain>
    </source>
</reference>
<keyword evidence="4" id="KW-1185">Reference proteome</keyword>
<dbReference type="InterPro" id="IPR023210">
    <property type="entry name" value="NADP_OxRdtase_dom"/>
</dbReference>
<keyword evidence="1" id="KW-0560">Oxidoreductase</keyword>
<feature type="domain" description="NADP-dependent oxidoreductase" evidence="2">
    <location>
        <begin position="16"/>
        <end position="310"/>
    </location>
</feature>
<dbReference type="InterPro" id="IPR036812">
    <property type="entry name" value="NAD(P)_OxRdtase_dom_sf"/>
</dbReference>
<evidence type="ECO:0000256" key="1">
    <source>
        <dbReference type="ARBA" id="ARBA00023002"/>
    </source>
</evidence>
<evidence type="ECO:0000259" key="2">
    <source>
        <dbReference type="Pfam" id="PF00248"/>
    </source>
</evidence>
<dbReference type="Proteomes" id="UP000609531">
    <property type="component" value="Unassembled WGS sequence"/>
</dbReference>
<comment type="caution">
    <text evidence="3">The sequence shown here is derived from an EMBL/GenBank/DDBJ whole genome shotgun (WGS) entry which is preliminary data.</text>
</comment>
<dbReference type="Pfam" id="PF00248">
    <property type="entry name" value="Aldo_ket_red"/>
    <property type="match status" value="1"/>
</dbReference>
<dbReference type="FunFam" id="3.20.20.100:FF:000004">
    <property type="entry name" value="Oxidoreductase, aldo/keto reductase"/>
    <property type="match status" value="1"/>
</dbReference>
<organism evidence="3 4">
    <name type="scientific">Acuticoccus mangrovi</name>
    <dbReference type="NCBI Taxonomy" id="2796142"/>
    <lineage>
        <taxon>Bacteria</taxon>
        <taxon>Pseudomonadati</taxon>
        <taxon>Pseudomonadota</taxon>
        <taxon>Alphaproteobacteria</taxon>
        <taxon>Hyphomicrobiales</taxon>
        <taxon>Amorphaceae</taxon>
        <taxon>Acuticoccus</taxon>
    </lineage>
</organism>
<dbReference type="Gene3D" id="3.20.20.100">
    <property type="entry name" value="NADP-dependent oxidoreductase domain"/>
    <property type="match status" value="1"/>
</dbReference>
<dbReference type="PANTHER" id="PTHR43364">
    <property type="entry name" value="NADH-SPECIFIC METHYLGLYOXAL REDUCTASE-RELATED"/>
    <property type="match status" value="1"/>
</dbReference>
<dbReference type="InterPro" id="IPR020471">
    <property type="entry name" value="AKR"/>
</dbReference>
<dbReference type="AlphaFoldDB" id="A0A934MN62"/>
<evidence type="ECO:0000313" key="3">
    <source>
        <dbReference type="EMBL" id="MBJ3777899.1"/>
    </source>
</evidence>